<dbReference type="GO" id="GO:0003677">
    <property type="term" value="F:DNA binding"/>
    <property type="evidence" value="ECO:0007669"/>
    <property type="project" value="InterPro"/>
</dbReference>
<dbReference type="PANTHER" id="PTHR10840">
    <property type="entry name" value="PROGRAMMED CELL DEATH PROTEIN 5"/>
    <property type="match status" value="1"/>
</dbReference>
<evidence type="ECO:0008006" key="5">
    <source>
        <dbReference type="Google" id="ProtNLM"/>
    </source>
</evidence>
<dbReference type="Pfam" id="PF01984">
    <property type="entry name" value="dsDNA_bind"/>
    <property type="match status" value="1"/>
</dbReference>
<organism evidence="3 4">
    <name type="scientific">Ceraceosorus guamensis</name>
    <dbReference type="NCBI Taxonomy" id="1522189"/>
    <lineage>
        <taxon>Eukaryota</taxon>
        <taxon>Fungi</taxon>
        <taxon>Dikarya</taxon>
        <taxon>Basidiomycota</taxon>
        <taxon>Ustilaginomycotina</taxon>
        <taxon>Exobasidiomycetes</taxon>
        <taxon>Ceraceosorales</taxon>
        <taxon>Ceraceosoraceae</taxon>
        <taxon>Ceraceosorus</taxon>
    </lineage>
</organism>
<dbReference type="AlphaFoldDB" id="A0A316VYF3"/>
<dbReference type="InterPro" id="IPR002836">
    <property type="entry name" value="PDCD5-like"/>
</dbReference>
<feature type="compositionally biased region" description="Low complexity" evidence="2">
    <location>
        <begin position="15"/>
        <end position="25"/>
    </location>
</feature>
<dbReference type="GeneID" id="37034359"/>
<dbReference type="RefSeq" id="XP_025369632.1">
    <property type="nucleotide sequence ID" value="XM_025512489.1"/>
</dbReference>
<protein>
    <recommendedName>
        <fullName evidence="5">DNA-binding TFAR19-related protein</fullName>
    </recommendedName>
</protein>
<dbReference type="GO" id="GO:0005634">
    <property type="term" value="C:nucleus"/>
    <property type="evidence" value="ECO:0007669"/>
    <property type="project" value="TreeGrafter"/>
</dbReference>
<evidence type="ECO:0000256" key="2">
    <source>
        <dbReference type="SAM" id="MobiDB-lite"/>
    </source>
</evidence>
<dbReference type="STRING" id="1522189.A0A316VYF3"/>
<name>A0A316VYF3_9BASI</name>
<feature type="region of interest" description="Disordered" evidence="2">
    <location>
        <begin position="1"/>
        <end position="40"/>
    </location>
</feature>
<comment type="similarity">
    <text evidence="1">Belongs to the PDCD5 family.</text>
</comment>
<dbReference type="InParanoid" id="A0A316VYF3"/>
<dbReference type="OrthoDB" id="10252486at2759"/>
<proteinExistence type="inferred from homology"/>
<sequence>MAGLPAGLEGGSSDEQQQQQQQQRAQMEEQKRTMLSTVLDHEARERLSRINLVKPEKARAIQDLILRMAQSGQVRQRITEPQLIGLLEQIESQGRGGSGSGGGPGKITVSSRGCKALGSAIAKRAEKTMLSVCGSKHSRRRYELRGLSTGPD</sequence>
<evidence type="ECO:0000256" key="1">
    <source>
        <dbReference type="ARBA" id="ARBA00010490"/>
    </source>
</evidence>
<dbReference type="InterPro" id="IPR036883">
    <property type="entry name" value="PDCD5-like_sf"/>
</dbReference>
<evidence type="ECO:0000313" key="4">
    <source>
        <dbReference type="Proteomes" id="UP000245783"/>
    </source>
</evidence>
<dbReference type="GO" id="GO:0005829">
    <property type="term" value="C:cytosol"/>
    <property type="evidence" value="ECO:0007669"/>
    <property type="project" value="TreeGrafter"/>
</dbReference>
<dbReference type="EMBL" id="KZ819379">
    <property type="protein sequence ID" value="PWN42472.1"/>
    <property type="molecule type" value="Genomic_DNA"/>
</dbReference>
<dbReference type="Gene3D" id="1.10.8.140">
    <property type="entry name" value="PDCD5-like"/>
    <property type="match status" value="1"/>
</dbReference>
<dbReference type="SUPFAM" id="SSF46950">
    <property type="entry name" value="Double-stranded DNA-binding domain"/>
    <property type="match status" value="1"/>
</dbReference>
<accession>A0A316VYF3</accession>
<keyword evidence="4" id="KW-1185">Reference proteome</keyword>
<dbReference type="Proteomes" id="UP000245783">
    <property type="component" value="Unassembled WGS sequence"/>
</dbReference>
<reference evidence="3 4" key="1">
    <citation type="journal article" date="2018" name="Mol. Biol. Evol.">
        <title>Broad Genomic Sampling Reveals a Smut Pathogenic Ancestry of the Fungal Clade Ustilaginomycotina.</title>
        <authorList>
            <person name="Kijpornyongpan T."/>
            <person name="Mondo S.J."/>
            <person name="Barry K."/>
            <person name="Sandor L."/>
            <person name="Lee J."/>
            <person name="Lipzen A."/>
            <person name="Pangilinan J."/>
            <person name="LaButti K."/>
            <person name="Hainaut M."/>
            <person name="Henrissat B."/>
            <person name="Grigoriev I.V."/>
            <person name="Spatafora J.W."/>
            <person name="Aime M.C."/>
        </authorList>
    </citation>
    <scope>NUCLEOTIDE SEQUENCE [LARGE SCALE GENOMIC DNA]</scope>
    <source>
        <strain evidence="3 4">MCA 4658</strain>
    </source>
</reference>
<gene>
    <name evidence="3" type="ORF">IE81DRAFT_313609</name>
</gene>
<dbReference type="PANTHER" id="PTHR10840:SF0">
    <property type="entry name" value="PROGRAMMED CELL DEATH PROTEIN 5"/>
    <property type="match status" value="1"/>
</dbReference>
<evidence type="ECO:0000313" key="3">
    <source>
        <dbReference type="EMBL" id="PWN42472.1"/>
    </source>
</evidence>